<dbReference type="GO" id="GO:0016780">
    <property type="term" value="F:phosphotransferase activity, for other substituted phosphate groups"/>
    <property type="evidence" value="ECO:0007669"/>
    <property type="project" value="TreeGrafter"/>
</dbReference>
<sequence>MSNGNRMKNGNRIYSWRLFMYSIIKRLGDILLSLIGIIILCPVFMIIAIAIKLDSEGPVIFKQKRFGIHKEYFYILKFRSMKIDAPKNVAPRNLYNPEQWITKVGAFLRKTSLDELPQLFNILVGNMSIVGPRPAGINELDLIAERDKYGANDILPGLTGWAQINGRDTLSVEMKTELDGYYVKHLSLIMDIRCIVKTIPYVLKRKGIVEGSGKKES</sequence>
<evidence type="ECO:0000259" key="3">
    <source>
        <dbReference type="Pfam" id="PF02397"/>
    </source>
</evidence>
<name>Q4JYN8_STREE</name>
<dbReference type="InterPro" id="IPR003362">
    <property type="entry name" value="Bact_transf"/>
</dbReference>
<protein>
    <submittedName>
        <fullName evidence="4">Putative initial sugar transferase</fullName>
    </submittedName>
</protein>
<dbReference type="PANTHER" id="PTHR30576:SF10">
    <property type="entry name" value="SLL5057 PROTEIN"/>
    <property type="match status" value="1"/>
</dbReference>
<accession>Q4JYN8</accession>
<evidence type="ECO:0000313" key="4">
    <source>
        <dbReference type="EMBL" id="CAI34580.1"/>
    </source>
</evidence>
<reference evidence="4" key="1">
    <citation type="journal article" date="2006" name="PLoS Genet.">
        <title>Genetic analysis of the capsular biosynthetic locus from all 90 pneumococcal serotypes.</title>
        <authorList>
            <person name="Bentley S.D."/>
            <person name="Aanensen D.M."/>
            <person name="Mavroidi A."/>
            <person name="Saunders D."/>
            <person name="Rabbinowitsch E."/>
            <person name="Collins M."/>
            <person name="Donohoe K."/>
            <person name="Harris D."/>
            <person name="Murphy L."/>
            <person name="Quail M.A."/>
            <person name="Samuel G."/>
            <person name="Skovsted I.C."/>
            <person name="Kaltoft M.S."/>
            <person name="Barrell B."/>
            <person name="Reeves P.R."/>
            <person name="Parkhill J."/>
            <person name="Spratt B.G."/>
        </authorList>
    </citation>
    <scope>NUCLEOTIDE SEQUENCE</scope>
    <source>
        <strain evidence="4">Eddy nr. 72</strain>
    </source>
</reference>
<dbReference type="PANTHER" id="PTHR30576">
    <property type="entry name" value="COLANIC BIOSYNTHESIS UDP-GLUCOSE LIPID CARRIER TRANSFERASE"/>
    <property type="match status" value="1"/>
</dbReference>
<dbReference type="AlphaFoldDB" id="Q4JYN8"/>
<proteinExistence type="inferred from homology"/>
<keyword evidence="2" id="KW-0812">Transmembrane</keyword>
<feature type="domain" description="Bacterial sugar transferase" evidence="3">
    <location>
        <begin position="25"/>
        <end position="204"/>
    </location>
</feature>
<evidence type="ECO:0000256" key="1">
    <source>
        <dbReference type="ARBA" id="ARBA00006464"/>
    </source>
</evidence>
<evidence type="ECO:0000256" key="2">
    <source>
        <dbReference type="SAM" id="Phobius"/>
    </source>
</evidence>
<comment type="similarity">
    <text evidence="1">Belongs to the bacterial sugar transferase family.</text>
</comment>
<feature type="transmembrane region" description="Helical" evidence="2">
    <location>
        <begin position="30"/>
        <end position="51"/>
    </location>
</feature>
<dbReference type="Pfam" id="PF02397">
    <property type="entry name" value="Bac_transf"/>
    <property type="match status" value="1"/>
</dbReference>
<gene>
    <name evidence="4" type="primary">wciI</name>
    <name evidence="4" type="ORF">SPC45_0008</name>
</gene>
<keyword evidence="2" id="KW-0472">Membrane</keyword>
<keyword evidence="4" id="KW-0808">Transferase</keyword>
<organism evidence="4">
    <name type="scientific">Streptococcus pneumoniae</name>
    <dbReference type="NCBI Taxonomy" id="1313"/>
    <lineage>
        <taxon>Bacteria</taxon>
        <taxon>Bacillati</taxon>
        <taxon>Bacillota</taxon>
        <taxon>Bacilli</taxon>
        <taxon>Lactobacillales</taxon>
        <taxon>Streptococcaceae</taxon>
        <taxon>Streptococcus</taxon>
    </lineage>
</organism>
<keyword evidence="2" id="KW-1133">Transmembrane helix</keyword>
<dbReference type="EMBL" id="CR931718">
    <property type="protein sequence ID" value="CAI34580.1"/>
    <property type="molecule type" value="Genomic_DNA"/>
</dbReference>